<sequence>MSDFLSIVKDYSGALLSVSKYAVVVILALNFNSFPLVWHFKTFGRVYWHGLFENHNTSVGMNPFKTVSRCKYRATIDDCDAFGYHLSNSSYAKNLDSARLDAWTSLNYRLFKEAQIWTPLGASTYYFVKEIPFGKKYEIRTSIGAYENDKWFYYLSKFVSKKSAKSKKAEAKAAENTPTHLATAGSHALAPEATSGSSTPVPSASRDAVQNNLLAQAYNDLAPDEELNCIAITQYCFKCGRMTVPPPVAFAMAGLGEHGKENHKIFGKLVKERKIKEYMKGGYKDSAFADVEFNINDLEVINAQRVAPYKVFNESLSAFKTH</sequence>
<comment type="caution">
    <text evidence="3">The sequence shown here is derived from an EMBL/GenBank/DDBJ whole genome shotgun (WGS) entry which is preliminary data.</text>
</comment>
<organism evidence="3 4">
    <name type="scientific">Wallemia hederae</name>
    <dbReference type="NCBI Taxonomy" id="1540922"/>
    <lineage>
        <taxon>Eukaryota</taxon>
        <taxon>Fungi</taxon>
        <taxon>Dikarya</taxon>
        <taxon>Basidiomycota</taxon>
        <taxon>Wallemiomycotina</taxon>
        <taxon>Wallemiomycetes</taxon>
        <taxon>Wallemiales</taxon>
        <taxon>Wallemiaceae</taxon>
        <taxon>Wallemia</taxon>
    </lineage>
</organism>
<name>A0A4T0FGX1_9BASI</name>
<dbReference type="OrthoDB" id="265761at2759"/>
<feature type="compositionally biased region" description="Polar residues" evidence="2">
    <location>
        <begin position="194"/>
        <end position="205"/>
    </location>
</feature>
<dbReference type="Gene3D" id="3.10.129.10">
    <property type="entry name" value="Hotdog Thioesterase"/>
    <property type="match status" value="1"/>
</dbReference>
<dbReference type="Pfam" id="PF13279">
    <property type="entry name" value="4HBT_2"/>
    <property type="match status" value="1"/>
</dbReference>
<evidence type="ECO:0000313" key="4">
    <source>
        <dbReference type="Proteomes" id="UP000310189"/>
    </source>
</evidence>
<gene>
    <name evidence="3" type="ORF">E3P99_03263</name>
</gene>
<comment type="similarity">
    <text evidence="1">Belongs to the lcsJ thioesterase family.</text>
</comment>
<reference evidence="3 4" key="1">
    <citation type="submission" date="2019-03" db="EMBL/GenBank/DDBJ databases">
        <title>Sequencing 23 genomes of Wallemia ichthyophaga.</title>
        <authorList>
            <person name="Gostincar C."/>
        </authorList>
    </citation>
    <scope>NUCLEOTIDE SEQUENCE [LARGE SCALE GENOMIC DNA]</scope>
    <source>
        <strain evidence="3 4">EXF-5753</strain>
    </source>
</reference>
<dbReference type="AlphaFoldDB" id="A0A4T0FGX1"/>
<accession>A0A4T0FGX1</accession>
<keyword evidence="4" id="KW-1185">Reference proteome</keyword>
<protein>
    <submittedName>
        <fullName evidence="3">Uncharacterized protein</fullName>
    </submittedName>
</protein>
<dbReference type="InterPro" id="IPR029069">
    <property type="entry name" value="HotDog_dom_sf"/>
</dbReference>
<dbReference type="PANTHER" id="PTHR12475">
    <property type="match status" value="1"/>
</dbReference>
<dbReference type="SUPFAM" id="SSF54637">
    <property type="entry name" value="Thioesterase/thiol ester dehydrase-isomerase"/>
    <property type="match status" value="1"/>
</dbReference>
<evidence type="ECO:0000313" key="3">
    <source>
        <dbReference type="EMBL" id="TIA87308.1"/>
    </source>
</evidence>
<evidence type="ECO:0000256" key="1">
    <source>
        <dbReference type="ARBA" id="ARBA00038476"/>
    </source>
</evidence>
<feature type="region of interest" description="Disordered" evidence="2">
    <location>
        <begin position="185"/>
        <end position="205"/>
    </location>
</feature>
<proteinExistence type="inferred from homology"/>
<dbReference type="Proteomes" id="UP000310189">
    <property type="component" value="Unassembled WGS sequence"/>
</dbReference>
<dbReference type="EMBL" id="SPNW01000059">
    <property type="protein sequence ID" value="TIA87308.1"/>
    <property type="molecule type" value="Genomic_DNA"/>
</dbReference>
<evidence type="ECO:0000256" key="2">
    <source>
        <dbReference type="SAM" id="MobiDB-lite"/>
    </source>
</evidence>
<dbReference type="PANTHER" id="PTHR12475:SF4">
    <property type="entry name" value="PROTEIN THEM6"/>
    <property type="match status" value="1"/>
</dbReference>
<dbReference type="InterPro" id="IPR051490">
    <property type="entry name" value="THEM6_lcsJ_thioesterase"/>
</dbReference>